<dbReference type="GeneID" id="131805849"/>
<dbReference type="RefSeq" id="XP_058985528.1">
    <property type="nucleotide sequence ID" value="XM_059129545.1"/>
</dbReference>
<proteinExistence type="predicted"/>
<dbReference type="Pfam" id="PF21738">
    <property type="entry name" value="DJR-like_dom"/>
    <property type="match status" value="1"/>
</dbReference>
<gene>
    <name evidence="3" type="primary">LOC131805849</name>
</gene>
<feature type="domain" description="Double jelly roll-like" evidence="1">
    <location>
        <begin position="74"/>
        <end position="376"/>
    </location>
</feature>
<evidence type="ECO:0000313" key="3">
    <source>
        <dbReference type="RefSeq" id="XP_058985528.1"/>
    </source>
</evidence>
<dbReference type="PANTHER" id="PTHR36159">
    <property type="entry name" value="PROTEIN CBG23766"/>
    <property type="match status" value="1"/>
</dbReference>
<evidence type="ECO:0000259" key="1">
    <source>
        <dbReference type="Pfam" id="PF21738"/>
    </source>
</evidence>
<sequence>MSEILNINERPFSDENIVKRDYHSYVPYIQSFKNNDEIRISIQNQDLYILPSESYLFIEGNLKNSKGEVSQNARLRNNCVGYMFDEIRYELNGVEIDRTRYLGITTEIKNWISLSESESKVMSKAGWKADNDLSVGYFNFCVPLNRVLGFAEDFDKVICNSKHDLILLRSANDKNVCYSTMDTEEIKLTITNVVWKVQHIQLSDYRKISFLKTIKDGKALPLAFRSWDCYFNPTFAGGRQHSWSVKLSVNHERPRYVALIFEKDNKLEHCELKNIKVHLNSETYPYDDLNVKFEENGYAVLYDMYTKFQQSYYMREPQPLLTYASFKDKPIAVIDISNQNEAVKNGPIDLKIQFETNKPIPQNTSTYCLIIHDRLVEYVPLTGIVRKVV</sequence>
<dbReference type="PANTHER" id="PTHR36159:SF1">
    <property type="entry name" value="RETROVIRUS-RELATED POL POLYPROTEIN FROM TRANSPOSON 412-LIKE PROTEIN"/>
    <property type="match status" value="1"/>
</dbReference>
<dbReference type="InterPro" id="IPR049512">
    <property type="entry name" value="DJR-like_dom"/>
</dbReference>
<dbReference type="Proteomes" id="UP001652621">
    <property type="component" value="Unplaced"/>
</dbReference>
<accession>A0ABM3VIA5</accession>
<name>A0ABM3VIA5_MUSDO</name>
<reference evidence="3" key="1">
    <citation type="submission" date="2025-08" db="UniProtKB">
        <authorList>
            <consortium name="RefSeq"/>
        </authorList>
    </citation>
    <scope>IDENTIFICATION</scope>
    <source>
        <strain evidence="3">Aabys</strain>
        <tissue evidence="3">Whole body</tissue>
    </source>
</reference>
<evidence type="ECO:0000313" key="2">
    <source>
        <dbReference type="Proteomes" id="UP001652621"/>
    </source>
</evidence>
<keyword evidence="2" id="KW-1185">Reference proteome</keyword>
<organism evidence="2 3">
    <name type="scientific">Musca domestica</name>
    <name type="common">House fly</name>
    <dbReference type="NCBI Taxonomy" id="7370"/>
    <lineage>
        <taxon>Eukaryota</taxon>
        <taxon>Metazoa</taxon>
        <taxon>Ecdysozoa</taxon>
        <taxon>Arthropoda</taxon>
        <taxon>Hexapoda</taxon>
        <taxon>Insecta</taxon>
        <taxon>Pterygota</taxon>
        <taxon>Neoptera</taxon>
        <taxon>Endopterygota</taxon>
        <taxon>Diptera</taxon>
        <taxon>Brachycera</taxon>
        <taxon>Muscomorpha</taxon>
        <taxon>Muscoidea</taxon>
        <taxon>Muscidae</taxon>
        <taxon>Musca</taxon>
    </lineage>
</organism>
<protein>
    <submittedName>
        <fullName evidence="3">Uncharacterized protein LOC131805849</fullName>
    </submittedName>
</protein>